<keyword evidence="1" id="KW-1133">Transmembrane helix</keyword>
<feature type="transmembrane region" description="Helical" evidence="1">
    <location>
        <begin position="105"/>
        <end position="130"/>
    </location>
</feature>
<dbReference type="eggNOG" id="ENOG5031KST">
    <property type="taxonomic scope" value="Bacteria"/>
</dbReference>
<dbReference type="Proteomes" id="UP000005938">
    <property type="component" value="Unassembled WGS sequence"/>
</dbReference>
<evidence type="ECO:0000313" key="2">
    <source>
        <dbReference type="EMBL" id="EID76731.1"/>
    </source>
</evidence>
<sequence length="146" mass="16564">MRYGIITAIGLIAYFLIVKLFDLHENTTLRLFNGVIMAFGIYLSIKRKRALSGDNFTYYNGFVTGLYTGFLATIIFSVFMAIYMFHLNPEFPEKVMGGWMRDFKVGPGVLVFGLLIEGAASTVILTLTFMQKFKPSWNLKKTSSKE</sequence>
<comment type="caution">
    <text evidence="2">The sequence shown here is derived from an EMBL/GenBank/DDBJ whole genome shotgun (WGS) entry which is preliminary data.</text>
</comment>
<accession>I0WK15</accession>
<dbReference type="EMBL" id="AJJU01000002">
    <property type="protein sequence ID" value="EID76731.1"/>
    <property type="molecule type" value="Genomic_DNA"/>
</dbReference>
<dbReference type="AlphaFoldDB" id="I0WK15"/>
<dbReference type="InterPro" id="IPR025250">
    <property type="entry name" value="DUF4199"/>
</dbReference>
<keyword evidence="1" id="KW-0472">Membrane</keyword>
<reference evidence="2 3" key="1">
    <citation type="journal article" date="2012" name="J. Bacteriol.">
        <title>Genome Sequence of the Halotolerant Bacterium Imtechella halotolerans K1T.</title>
        <authorList>
            <person name="Kumar S."/>
            <person name="Vikram S."/>
            <person name="Subramanian S."/>
            <person name="Raghava G.P."/>
            <person name="Pinnaka A.K."/>
        </authorList>
    </citation>
    <scope>NUCLEOTIDE SEQUENCE [LARGE SCALE GENOMIC DNA]</scope>
    <source>
        <strain evidence="2 3">K1</strain>
    </source>
</reference>
<dbReference type="STRING" id="946077.W5A_01870"/>
<evidence type="ECO:0000256" key="1">
    <source>
        <dbReference type="SAM" id="Phobius"/>
    </source>
</evidence>
<proteinExistence type="predicted"/>
<name>I0WK15_9FLAO</name>
<protein>
    <recommendedName>
        <fullName evidence="4">DUF4199 domain-containing protein</fullName>
    </recommendedName>
</protein>
<feature type="transmembrane region" description="Helical" evidence="1">
    <location>
        <begin position="57"/>
        <end position="85"/>
    </location>
</feature>
<evidence type="ECO:0008006" key="4">
    <source>
        <dbReference type="Google" id="ProtNLM"/>
    </source>
</evidence>
<dbReference type="Pfam" id="PF13858">
    <property type="entry name" value="DUF4199"/>
    <property type="match status" value="1"/>
</dbReference>
<gene>
    <name evidence="2" type="ORF">W5A_01870</name>
</gene>
<organism evidence="2 3">
    <name type="scientific">Imtechella halotolerans K1</name>
    <dbReference type="NCBI Taxonomy" id="946077"/>
    <lineage>
        <taxon>Bacteria</taxon>
        <taxon>Pseudomonadati</taxon>
        <taxon>Bacteroidota</taxon>
        <taxon>Flavobacteriia</taxon>
        <taxon>Flavobacteriales</taxon>
        <taxon>Flavobacteriaceae</taxon>
        <taxon>Imtechella</taxon>
    </lineage>
</organism>
<feature type="transmembrane region" description="Helical" evidence="1">
    <location>
        <begin position="5"/>
        <end position="21"/>
    </location>
</feature>
<evidence type="ECO:0000313" key="3">
    <source>
        <dbReference type="Proteomes" id="UP000005938"/>
    </source>
</evidence>
<keyword evidence="3" id="KW-1185">Reference proteome</keyword>
<feature type="transmembrane region" description="Helical" evidence="1">
    <location>
        <begin position="27"/>
        <end position="45"/>
    </location>
</feature>
<keyword evidence="1" id="KW-0812">Transmembrane</keyword>